<dbReference type="Proteomes" id="UP000233517">
    <property type="component" value="Unassembled WGS sequence"/>
</dbReference>
<comment type="similarity">
    <text evidence="1">Belongs to the NAD(P)-dependent epimerase/dehydratase family.</text>
</comment>
<dbReference type="InterPro" id="IPR001509">
    <property type="entry name" value="Epimerase_deHydtase"/>
</dbReference>
<dbReference type="EMBL" id="PHAI01000001">
    <property type="protein sequence ID" value="PKM91719.1"/>
    <property type="molecule type" value="Genomic_DNA"/>
</dbReference>
<accession>A0A2N2EAK2</accession>
<reference evidence="3 4" key="1">
    <citation type="journal article" date="2017" name="ISME J.">
        <title>Potential for microbial H2 and metal transformations associated with novel bacteria and archaea in deep terrestrial subsurface sediments.</title>
        <authorList>
            <person name="Hernsdorf A.W."/>
            <person name="Amano Y."/>
            <person name="Miyakawa K."/>
            <person name="Ise K."/>
            <person name="Suzuki Y."/>
            <person name="Anantharaman K."/>
            <person name="Probst A."/>
            <person name="Burstein D."/>
            <person name="Thomas B.C."/>
            <person name="Banfield J.F."/>
        </authorList>
    </citation>
    <scope>NUCLEOTIDE SEQUENCE [LARGE SCALE GENOMIC DNA]</scope>
    <source>
        <strain evidence="3">HGW-Falkowbacteria-1</strain>
    </source>
</reference>
<organism evidence="3 4">
    <name type="scientific">Candidatus Falkowbacteria bacterium HGW-Falkowbacteria-1</name>
    <dbReference type="NCBI Taxonomy" id="2013768"/>
    <lineage>
        <taxon>Bacteria</taxon>
        <taxon>Candidatus Falkowiibacteriota</taxon>
    </lineage>
</organism>
<evidence type="ECO:0000313" key="4">
    <source>
        <dbReference type="Proteomes" id="UP000233517"/>
    </source>
</evidence>
<feature type="domain" description="NAD-dependent epimerase/dehydratase" evidence="2">
    <location>
        <begin position="4"/>
        <end position="227"/>
    </location>
</feature>
<dbReference type="Pfam" id="PF01370">
    <property type="entry name" value="Epimerase"/>
    <property type="match status" value="1"/>
</dbReference>
<sequence>MFKILVTGGAGFIGSNLVNKLLDLGHEVVVIDDLSSGKKEYLNPVAKFYHIDINDKKVNDIFKAESFDYVCHLAAQIDVRKSVENMTFDNQVNVLGGINILKNCHNFNVKKIIFSSSGGAAYGFPDKIPTKEHHPTYPVSPYGINKICFEKYLNYYYKVFGQKYIALRLANVYGPRQYKGGEAGVIANFTSNAIAQKKSFIYGDGLQTRDYIYVDDVVEAFVLSIQSDFIGELNVGTGIEKNLLEVVEAIEASLGSKLEIEYQEAKLGEERRSALDASLAKEKLNWEAKIDLNEGIKRTIEWASNNNFPS</sequence>
<dbReference type="SUPFAM" id="SSF51735">
    <property type="entry name" value="NAD(P)-binding Rossmann-fold domains"/>
    <property type="match status" value="1"/>
</dbReference>
<dbReference type="AlphaFoldDB" id="A0A2N2EAK2"/>
<proteinExistence type="inferred from homology"/>
<evidence type="ECO:0000256" key="1">
    <source>
        <dbReference type="ARBA" id="ARBA00007637"/>
    </source>
</evidence>
<protein>
    <submittedName>
        <fullName evidence="3">UDP-glucose 4-epimerase</fullName>
    </submittedName>
</protein>
<name>A0A2N2EAK2_9BACT</name>
<evidence type="ECO:0000313" key="3">
    <source>
        <dbReference type="EMBL" id="PKM91719.1"/>
    </source>
</evidence>
<dbReference type="Gene3D" id="3.90.25.10">
    <property type="entry name" value="UDP-galactose 4-epimerase, domain 1"/>
    <property type="match status" value="1"/>
</dbReference>
<gene>
    <name evidence="3" type="ORF">CVU82_00735</name>
</gene>
<dbReference type="InterPro" id="IPR036291">
    <property type="entry name" value="NAD(P)-bd_dom_sf"/>
</dbReference>
<dbReference type="PANTHER" id="PTHR43000">
    <property type="entry name" value="DTDP-D-GLUCOSE 4,6-DEHYDRATASE-RELATED"/>
    <property type="match status" value="1"/>
</dbReference>
<evidence type="ECO:0000259" key="2">
    <source>
        <dbReference type="Pfam" id="PF01370"/>
    </source>
</evidence>
<dbReference type="Gene3D" id="3.40.50.720">
    <property type="entry name" value="NAD(P)-binding Rossmann-like Domain"/>
    <property type="match status" value="1"/>
</dbReference>
<comment type="caution">
    <text evidence="3">The sequence shown here is derived from an EMBL/GenBank/DDBJ whole genome shotgun (WGS) entry which is preliminary data.</text>
</comment>